<evidence type="ECO:0000313" key="8">
    <source>
        <dbReference type="Proteomes" id="UP000663848"/>
    </source>
</evidence>
<dbReference type="EMBL" id="CAJNYT010002183">
    <property type="protein sequence ID" value="CAF3453054.1"/>
    <property type="molecule type" value="Genomic_DNA"/>
</dbReference>
<feature type="transmembrane region" description="Helical" evidence="5">
    <location>
        <begin position="431"/>
        <end position="453"/>
    </location>
</feature>
<gene>
    <name evidence="6" type="ORF">GRG538_LOCUS14375</name>
    <name evidence="7" type="ORF">QYT958_LOCUS18954</name>
</gene>
<organism evidence="7 8">
    <name type="scientific">Rotaria socialis</name>
    <dbReference type="NCBI Taxonomy" id="392032"/>
    <lineage>
        <taxon>Eukaryota</taxon>
        <taxon>Metazoa</taxon>
        <taxon>Spiralia</taxon>
        <taxon>Gnathifera</taxon>
        <taxon>Rotifera</taxon>
        <taxon>Eurotatoria</taxon>
        <taxon>Bdelloidea</taxon>
        <taxon>Philodinida</taxon>
        <taxon>Philodinidae</taxon>
        <taxon>Rotaria</taxon>
    </lineage>
</organism>
<reference evidence="7" key="1">
    <citation type="submission" date="2021-02" db="EMBL/GenBank/DDBJ databases">
        <authorList>
            <person name="Nowell W R."/>
        </authorList>
    </citation>
    <scope>NUCLEOTIDE SEQUENCE</scope>
</reference>
<feature type="transmembrane region" description="Helical" evidence="5">
    <location>
        <begin position="305"/>
        <end position="329"/>
    </location>
</feature>
<evidence type="ECO:0000256" key="2">
    <source>
        <dbReference type="ARBA" id="ARBA00022692"/>
    </source>
</evidence>
<evidence type="ECO:0000256" key="4">
    <source>
        <dbReference type="ARBA" id="ARBA00023136"/>
    </source>
</evidence>
<feature type="transmembrane region" description="Helical" evidence="5">
    <location>
        <begin position="185"/>
        <end position="209"/>
    </location>
</feature>
<dbReference type="GO" id="GO:0022857">
    <property type="term" value="F:transmembrane transporter activity"/>
    <property type="evidence" value="ECO:0007669"/>
    <property type="project" value="TreeGrafter"/>
</dbReference>
<dbReference type="SUPFAM" id="SSF103473">
    <property type="entry name" value="MFS general substrate transporter"/>
    <property type="match status" value="1"/>
</dbReference>
<evidence type="ECO:0000313" key="7">
    <source>
        <dbReference type="EMBL" id="CAF4720809.1"/>
    </source>
</evidence>
<keyword evidence="2 5" id="KW-0812">Transmembrane</keyword>
<feature type="transmembrane region" description="Helical" evidence="5">
    <location>
        <begin position="371"/>
        <end position="391"/>
    </location>
</feature>
<dbReference type="PANTHER" id="PTHR23507:SF1">
    <property type="entry name" value="FI18259P1-RELATED"/>
    <property type="match status" value="1"/>
</dbReference>
<feature type="transmembrane region" description="Helical" evidence="5">
    <location>
        <begin position="94"/>
        <end position="112"/>
    </location>
</feature>
<evidence type="ECO:0000256" key="5">
    <source>
        <dbReference type="SAM" id="Phobius"/>
    </source>
</evidence>
<protein>
    <submittedName>
        <fullName evidence="7">Uncharacterized protein</fullName>
    </submittedName>
</protein>
<dbReference type="Proteomes" id="UP000663872">
    <property type="component" value="Unassembled WGS sequence"/>
</dbReference>
<dbReference type="AlphaFoldDB" id="A0A821JLP6"/>
<evidence type="ECO:0000256" key="3">
    <source>
        <dbReference type="ARBA" id="ARBA00022989"/>
    </source>
</evidence>
<dbReference type="InterPro" id="IPR036259">
    <property type="entry name" value="MFS_trans_sf"/>
</dbReference>
<name>A0A821JLP6_9BILA</name>
<comment type="subcellular location">
    <subcellularLocation>
        <location evidence="1">Membrane</location>
        <topology evidence="1">Multi-pass membrane protein</topology>
    </subcellularLocation>
</comment>
<evidence type="ECO:0000256" key="1">
    <source>
        <dbReference type="ARBA" id="ARBA00004141"/>
    </source>
</evidence>
<keyword evidence="4 5" id="KW-0472">Membrane</keyword>
<feature type="transmembrane region" description="Helical" evidence="5">
    <location>
        <begin position="215"/>
        <end position="234"/>
    </location>
</feature>
<sequence length="561" mass="63237">MIDCNSYFIITILCLQTLYNCIVSIIGQYIYGFFLRTYDDIPLNWTIITDDVSVTIKMFKLNQEQCVENTTDLSNSSAQAWAQQQSADLVFRATLWRAFPVIVITYLFGLYASRLNRRLVLIFSILGNSIHVLIYQAIIYKNLAEYWWYVAAFIAGLAGGTNILGIVINLVITESTEESERSSRFVCINAVTTALASIATFGIGYYIQWRGYTDLLWAAIALEILSIFVVILFLKPTNYPQSNDENTALLLPSSSSLSSSSSSSSSSNNAHVIVKTYVLSRFYHCFGICEVFNFRHHSKNKSISIILIIVSYIFYLLALSSMSTLVWYLLGTPFCWTSKNLGQYSAVSLITTAIFSALGMKLLTYIGANDAIICSLSHICFFVYAFWISLAQYSWQLYLALLINPFSGYQGILTTPMIVKWLEVHERSDVFTLLTEINTIILAFGSSLFNWIYAQTVVHQKNFTLLFASALCIIPIILNLCLFVINRRISNAQEINIVSEINTEPAALPLTNNILPQVVDIAYLIQLPRSRTDSFYTSHNDRSLTDSYGSTNHQTDTQIVV</sequence>
<feature type="transmembrane region" description="Helical" evidence="5">
    <location>
        <begin position="465"/>
        <end position="485"/>
    </location>
</feature>
<feature type="transmembrane region" description="Helical" evidence="5">
    <location>
        <begin position="397"/>
        <end position="419"/>
    </location>
</feature>
<dbReference type="GO" id="GO:0016020">
    <property type="term" value="C:membrane"/>
    <property type="evidence" value="ECO:0007669"/>
    <property type="project" value="UniProtKB-SubCell"/>
</dbReference>
<evidence type="ECO:0000313" key="6">
    <source>
        <dbReference type="EMBL" id="CAF3453054.1"/>
    </source>
</evidence>
<feature type="transmembrane region" description="Helical" evidence="5">
    <location>
        <begin position="341"/>
        <end position="359"/>
    </location>
</feature>
<feature type="transmembrane region" description="Helical" evidence="5">
    <location>
        <begin position="146"/>
        <end position="173"/>
    </location>
</feature>
<dbReference type="PANTHER" id="PTHR23507">
    <property type="entry name" value="ZGC:174356"/>
    <property type="match status" value="1"/>
</dbReference>
<dbReference type="Gene3D" id="1.20.1250.20">
    <property type="entry name" value="MFS general substrate transporter like domains"/>
    <property type="match status" value="2"/>
</dbReference>
<dbReference type="EMBL" id="CAJOBR010003059">
    <property type="protein sequence ID" value="CAF4720809.1"/>
    <property type="molecule type" value="Genomic_DNA"/>
</dbReference>
<comment type="caution">
    <text evidence="7">The sequence shown here is derived from an EMBL/GenBank/DDBJ whole genome shotgun (WGS) entry which is preliminary data.</text>
</comment>
<proteinExistence type="predicted"/>
<feature type="transmembrane region" description="Helical" evidence="5">
    <location>
        <begin position="119"/>
        <end position="140"/>
    </location>
</feature>
<dbReference type="Proteomes" id="UP000663848">
    <property type="component" value="Unassembled WGS sequence"/>
</dbReference>
<accession>A0A821JLP6</accession>
<keyword evidence="3 5" id="KW-1133">Transmembrane helix</keyword>
<feature type="transmembrane region" description="Helical" evidence="5">
    <location>
        <begin position="7"/>
        <end position="31"/>
    </location>
</feature>